<name>X1DEU7_9ZZZZ</name>
<proteinExistence type="predicted"/>
<reference evidence="1" key="1">
    <citation type="journal article" date="2014" name="Front. Microbiol.">
        <title>High frequency of phylogenetically diverse reductive dehalogenase-homologous genes in deep subseafloor sedimentary metagenomes.</title>
        <authorList>
            <person name="Kawai M."/>
            <person name="Futagami T."/>
            <person name="Toyoda A."/>
            <person name="Takaki Y."/>
            <person name="Nishi S."/>
            <person name="Hori S."/>
            <person name="Arai W."/>
            <person name="Tsubouchi T."/>
            <person name="Morono Y."/>
            <person name="Uchiyama I."/>
            <person name="Ito T."/>
            <person name="Fujiyama A."/>
            <person name="Inagaki F."/>
            <person name="Takami H."/>
        </authorList>
    </citation>
    <scope>NUCLEOTIDE SEQUENCE</scope>
    <source>
        <strain evidence="1">Expedition CK06-06</strain>
    </source>
</reference>
<dbReference type="EMBL" id="BARU01004152">
    <property type="protein sequence ID" value="GAH18727.1"/>
    <property type="molecule type" value="Genomic_DNA"/>
</dbReference>
<evidence type="ECO:0000313" key="1">
    <source>
        <dbReference type="EMBL" id="GAH18727.1"/>
    </source>
</evidence>
<organism evidence="1">
    <name type="scientific">marine sediment metagenome</name>
    <dbReference type="NCBI Taxonomy" id="412755"/>
    <lineage>
        <taxon>unclassified sequences</taxon>
        <taxon>metagenomes</taxon>
        <taxon>ecological metagenomes</taxon>
    </lineage>
</organism>
<protein>
    <submittedName>
        <fullName evidence="1">Uncharacterized protein</fullName>
    </submittedName>
</protein>
<dbReference type="Gene3D" id="3.40.50.2000">
    <property type="entry name" value="Glycogen Phosphorylase B"/>
    <property type="match status" value="1"/>
</dbReference>
<comment type="caution">
    <text evidence="1">The sequence shown here is derived from an EMBL/GenBank/DDBJ whole genome shotgun (WGS) entry which is preliminary data.</text>
</comment>
<dbReference type="SUPFAM" id="SSF53756">
    <property type="entry name" value="UDP-Glycosyltransferase/glycogen phosphorylase"/>
    <property type="match status" value="1"/>
</dbReference>
<gene>
    <name evidence="1" type="ORF">S03H2_08516</name>
</gene>
<accession>X1DEU7</accession>
<sequence>MPVDQLRIAMLSVHSCPVGNLGAKDTGGMSVYIRELAHELGEQGHSVDVYTRVHDPRDPQIINLGQKARLIHLAAGGDEEISKLAVYPYHPICFSPSPLYLTCKPGCQSQLEKKPPVLSL</sequence>
<dbReference type="AlphaFoldDB" id="X1DEU7"/>